<gene>
    <name evidence="2" type="ORF">C8D94_10591</name>
</gene>
<feature type="domain" description="DUF3857" evidence="1">
    <location>
        <begin position="60"/>
        <end position="145"/>
    </location>
</feature>
<name>A0A370Q7C1_9FLAO</name>
<dbReference type="Gene3D" id="2.60.120.1130">
    <property type="match status" value="1"/>
</dbReference>
<evidence type="ECO:0000313" key="2">
    <source>
        <dbReference type="EMBL" id="RDK84246.1"/>
    </source>
</evidence>
<comment type="caution">
    <text evidence="2">The sequence shown here is derived from an EMBL/GenBank/DDBJ whole genome shotgun (WGS) entry which is preliminary data.</text>
</comment>
<dbReference type="AlphaFoldDB" id="A0A370Q7C1"/>
<reference evidence="2 3" key="1">
    <citation type="submission" date="2018-07" db="EMBL/GenBank/DDBJ databases">
        <title>Genomic Encyclopedia of Type Strains, Phase IV (KMG-IV): sequencing the most valuable type-strain genomes for metagenomic binning, comparative biology and taxonomic classification.</title>
        <authorList>
            <person name="Goeker M."/>
        </authorList>
    </citation>
    <scope>NUCLEOTIDE SEQUENCE [LARGE SCALE GENOMIC DNA]</scope>
    <source>
        <strain evidence="2 3">DSM 101478</strain>
    </source>
</reference>
<dbReference type="Gene3D" id="2.60.40.3140">
    <property type="match status" value="1"/>
</dbReference>
<dbReference type="Gene3D" id="3.10.620.30">
    <property type="match status" value="1"/>
</dbReference>
<accession>A0A370Q7C1</accession>
<evidence type="ECO:0000313" key="3">
    <source>
        <dbReference type="Proteomes" id="UP000255317"/>
    </source>
</evidence>
<organism evidence="2 3">
    <name type="scientific">Marinirhabdus gelatinilytica</name>
    <dbReference type="NCBI Taxonomy" id="1703343"/>
    <lineage>
        <taxon>Bacteria</taxon>
        <taxon>Pseudomonadati</taxon>
        <taxon>Bacteroidota</taxon>
        <taxon>Flavobacteriia</taxon>
        <taxon>Flavobacteriales</taxon>
        <taxon>Flavobacteriaceae</taxon>
    </lineage>
</organism>
<evidence type="ECO:0000259" key="1">
    <source>
        <dbReference type="Pfam" id="PF12969"/>
    </source>
</evidence>
<proteinExistence type="predicted"/>
<dbReference type="InterPro" id="IPR024618">
    <property type="entry name" value="DUF3857"/>
</dbReference>
<keyword evidence="3" id="KW-1185">Reference proteome</keyword>
<dbReference type="Proteomes" id="UP000255317">
    <property type="component" value="Unassembled WGS sequence"/>
</dbReference>
<protein>
    <submittedName>
        <fullName evidence="2">Uncharacterized protein DUF3858</fullName>
    </submittedName>
</protein>
<sequence>MRILTVILFFICPVLVFSQERKFGDVTEAELRETADPTFPNAPAVILYRDINFEYGRVLEVHERVKIYNSEAFKYSDWTIPFDGMKALKAATYNLENGKIDRTKVSRSGIFKEEVSEEIEISKLTFPKVKEGSIIELRYKVPFIGLSILYTQMPLPIRYQRIFIENDYYGNLSIRQNQYVKLPIQSYEKTAYRLFVGENIPPLREESFVGNVDNFRGKILLERHGVLYRQSWSNVARDYKSFDWFGDQLRTGYALYKKDLNTLLVQVKDTLEIAKKIDRFVKDTIEWNKQYTRGTEYVKNVFRDKKGSSGGINIMLVQMLKSRGLDANPILVATKSAGWVMYPHIDAFNTVLATVKIDGKMYILDGSEEHTKFAQLPLHYINDKGLIIREDGSHELYWFKIEEPSKNTLIVNATLHPEKLSVQGTVKKQITNYNALSFRDHYTDLRKETYEEYLNDIPLFTATNVVKKNVENPDRPIAISYDFERKDFVENIAGSLYFEPLLIWGLEENQFVEEDRLYPIDFEHPSIENYIINYTIPDGYKVESLPEGKLVTMEKGIGSLTFNIQQRGSQLQVMFSLEFNEYLIPADYYPAIQGLYSEYLKISKSKIVLSKIK</sequence>
<dbReference type="EMBL" id="QRAO01000005">
    <property type="protein sequence ID" value="RDK84246.1"/>
    <property type="molecule type" value="Genomic_DNA"/>
</dbReference>
<dbReference type="Pfam" id="PF12969">
    <property type="entry name" value="DUF3857"/>
    <property type="match status" value="1"/>
</dbReference>